<reference evidence="1" key="1">
    <citation type="submission" date="2022-10" db="EMBL/GenBank/DDBJ databases">
        <title>Comparative genomic analysis of Cohnella hashimotonis sp. nov., isolated from the International Space Station.</title>
        <authorList>
            <person name="Simpson A."/>
            <person name="Venkateswaran K."/>
        </authorList>
    </citation>
    <scope>NUCLEOTIDE SEQUENCE</scope>
    <source>
        <strain evidence="1">DSM 28161</strain>
    </source>
</reference>
<organism evidence="1 2">
    <name type="scientific">Cohnella rhizosphaerae</name>
    <dbReference type="NCBI Taxonomy" id="1457232"/>
    <lineage>
        <taxon>Bacteria</taxon>
        <taxon>Bacillati</taxon>
        <taxon>Bacillota</taxon>
        <taxon>Bacilli</taxon>
        <taxon>Bacillales</taxon>
        <taxon>Paenibacillaceae</taxon>
        <taxon>Cohnella</taxon>
    </lineage>
</organism>
<proteinExistence type="predicted"/>
<keyword evidence="2" id="KW-1185">Reference proteome</keyword>
<evidence type="ECO:0000313" key="1">
    <source>
        <dbReference type="EMBL" id="MDG0811813.1"/>
    </source>
</evidence>
<dbReference type="InterPro" id="IPR050834">
    <property type="entry name" value="Glycosyltransf_2"/>
</dbReference>
<dbReference type="Proteomes" id="UP001153404">
    <property type="component" value="Unassembled WGS sequence"/>
</dbReference>
<dbReference type="PANTHER" id="PTHR43685">
    <property type="entry name" value="GLYCOSYLTRANSFERASE"/>
    <property type="match status" value="1"/>
</dbReference>
<dbReference type="RefSeq" id="WP_277534641.1">
    <property type="nucleotide sequence ID" value="NZ_JAPDIA010000007.1"/>
</dbReference>
<sequence length="181" mass="21484">MKKDKGVGFVYCHVEFIGAANGVWKTPEFDPNLLLVSNLCVATSLFRHEAFDQVGGYRTDMIYGFEDWDFWIYLVEHGWRGKCIPEPLFYYRKHEASMLSNSQQNRPYLINKMIEHHKETYIRSLNYVLVEKDKLFFQEHMSNYFNQSQLQQVMHSKAWKAIVFLRKVKDKMKKVVGSRNA</sequence>
<name>A0A9X4QUX3_9BACL</name>
<dbReference type="InterPro" id="IPR029044">
    <property type="entry name" value="Nucleotide-diphossugar_trans"/>
</dbReference>
<dbReference type="AlphaFoldDB" id="A0A9X4QUX3"/>
<dbReference type="SUPFAM" id="SSF53448">
    <property type="entry name" value="Nucleotide-diphospho-sugar transferases"/>
    <property type="match status" value="1"/>
</dbReference>
<dbReference type="EMBL" id="JAPDIA010000007">
    <property type="protein sequence ID" value="MDG0811813.1"/>
    <property type="molecule type" value="Genomic_DNA"/>
</dbReference>
<comment type="caution">
    <text evidence="1">The sequence shown here is derived from an EMBL/GenBank/DDBJ whole genome shotgun (WGS) entry which is preliminary data.</text>
</comment>
<dbReference type="PANTHER" id="PTHR43685:SF2">
    <property type="entry name" value="GLYCOSYLTRANSFERASE 2-LIKE DOMAIN-CONTAINING PROTEIN"/>
    <property type="match status" value="1"/>
</dbReference>
<evidence type="ECO:0000313" key="2">
    <source>
        <dbReference type="Proteomes" id="UP001153404"/>
    </source>
</evidence>
<accession>A0A9X4QUX3</accession>
<protein>
    <submittedName>
        <fullName evidence="1">Uncharacterized protein</fullName>
    </submittedName>
</protein>
<dbReference type="Gene3D" id="3.90.550.10">
    <property type="entry name" value="Spore Coat Polysaccharide Biosynthesis Protein SpsA, Chain A"/>
    <property type="match status" value="1"/>
</dbReference>
<gene>
    <name evidence="1" type="ORF">OMP40_22385</name>
</gene>